<accession>A0ABS2KET6</accession>
<evidence type="ECO:0008006" key="3">
    <source>
        <dbReference type="Google" id="ProtNLM"/>
    </source>
</evidence>
<evidence type="ECO:0000313" key="1">
    <source>
        <dbReference type="EMBL" id="MBM7129560.1"/>
    </source>
</evidence>
<dbReference type="EMBL" id="JADIKF010000038">
    <property type="protein sequence ID" value="MBM7129560.1"/>
    <property type="molecule type" value="Genomic_DNA"/>
</dbReference>
<sequence>MVETSKRLLTQADISLLKRESYPHLSDLSSRYLPEINVAKGFPAKAEFLDVLRTSWLLDTSPDRPELECVILGLGYALGLIIRDRFGFDWYHIRNEFGEAIAMVGLNDAGSQITVTPFAYVEKKGDFPNAEVFIDLFHLLARQGVNEVKTGTE</sequence>
<gene>
    <name evidence="1" type="ORF">ISS99_08490</name>
</gene>
<name>A0ABS2KET6_9GAMM</name>
<organism evidence="1 2">
    <name type="scientific">Dyella mobilis</name>
    <dbReference type="NCBI Taxonomy" id="1849582"/>
    <lineage>
        <taxon>Bacteria</taxon>
        <taxon>Pseudomonadati</taxon>
        <taxon>Pseudomonadota</taxon>
        <taxon>Gammaproteobacteria</taxon>
        <taxon>Lysobacterales</taxon>
        <taxon>Rhodanobacteraceae</taxon>
        <taxon>Dyella</taxon>
    </lineage>
</organism>
<dbReference type="RefSeq" id="WP_204631178.1">
    <property type="nucleotide sequence ID" value="NZ_BSOC01000003.1"/>
</dbReference>
<proteinExistence type="predicted"/>
<dbReference type="Proteomes" id="UP001430193">
    <property type="component" value="Unassembled WGS sequence"/>
</dbReference>
<protein>
    <recommendedName>
        <fullName evidence="3">DUF3806 domain-containing protein</fullName>
    </recommendedName>
</protein>
<keyword evidence="2" id="KW-1185">Reference proteome</keyword>
<evidence type="ECO:0000313" key="2">
    <source>
        <dbReference type="Proteomes" id="UP001430193"/>
    </source>
</evidence>
<reference evidence="1" key="1">
    <citation type="submission" date="2020-10" db="EMBL/GenBank/DDBJ databases">
        <title>Phylogeny of dyella-like bacteria.</title>
        <authorList>
            <person name="Fu J."/>
        </authorList>
    </citation>
    <scope>NUCLEOTIDE SEQUENCE</scope>
    <source>
        <strain evidence="1">DHON07</strain>
    </source>
</reference>
<comment type="caution">
    <text evidence="1">The sequence shown here is derived from an EMBL/GenBank/DDBJ whole genome shotgun (WGS) entry which is preliminary data.</text>
</comment>